<sequence>QRIDAPDVLYECPTFVAASLSCNKHQHVRVSALAVPKRLPERALHVLAATEKGVADRITHPNQTAFIKGRYILDGLLVLHEVLHEVWSKHLKAVFLKIDFHKANDTVS</sequence>
<accession>A0A067YMU0</accession>
<evidence type="ECO:0000313" key="1">
    <source>
        <dbReference type="EMBL" id="AHE76168.1"/>
    </source>
</evidence>
<protein>
    <submittedName>
        <fullName evidence="1">Putative retrotransposon protein</fullName>
    </submittedName>
</protein>
<organism evidence="1">
    <name type="scientific">Triticum aestivum</name>
    <name type="common">Wheat</name>
    <dbReference type="NCBI Taxonomy" id="4565"/>
    <lineage>
        <taxon>Eukaryota</taxon>
        <taxon>Viridiplantae</taxon>
        <taxon>Streptophyta</taxon>
        <taxon>Embryophyta</taxon>
        <taxon>Tracheophyta</taxon>
        <taxon>Spermatophyta</taxon>
        <taxon>Magnoliopsida</taxon>
        <taxon>Liliopsida</taxon>
        <taxon>Poales</taxon>
        <taxon>Poaceae</taxon>
        <taxon>BOP clade</taxon>
        <taxon>Pooideae</taxon>
        <taxon>Triticodae</taxon>
        <taxon>Triticeae</taxon>
        <taxon>Triticinae</taxon>
        <taxon>Triticum</taxon>
    </lineage>
</organism>
<dbReference type="EMBL" id="KC775783">
    <property type="protein sequence ID" value="AHE76168.1"/>
    <property type="molecule type" value="Genomic_DNA"/>
</dbReference>
<name>A0A067YMU0_WHEAT</name>
<feature type="non-terminal residue" evidence="1">
    <location>
        <position position="1"/>
    </location>
</feature>
<dbReference type="AlphaFoldDB" id="A0A067YMU0"/>
<reference evidence="1" key="1">
    <citation type="submission" date="2013-02" db="EMBL/GenBank/DDBJ databases">
        <title>Wheat genes encoding actin and unknown proteins.</title>
        <authorList>
            <person name="Lu S."/>
        </authorList>
    </citation>
    <scope>NUCLEOTIDE SEQUENCE</scope>
</reference>
<proteinExistence type="predicted"/>